<dbReference type="EMBL" id="SUTE01000010">
    <property type="protein sequence ID" value="MBE6504416.1"/>
    <property type="molecule type" value="Genomic_DNA"/>
</dbReference>
<dbReference type="Gene3D" id="1.10.3870.10">
    <property type="entry name" value="AF1437-like domain superfamily"/>
    <property type="match status" value="1"/>
</dbReference>
<evidence type="ECO:0000313" key="2">
    <source>
        <dbReference type="Proteomes" id="UP000762703"/>
    </source>
</evidence>
<sequence length="348" mass="40190">MFEKSFITDCEGPLTLNDNAFEMCAHFIENGDELFKILSLYDDYLADVVKKEGYKVGNTLKFILPFFVLENLKNKDLVEFSKNNIYAIRDSKFLLKYLKGAMNSYIVSTSYGQYIEALSNYMEFPFENTYYTKVDMDVLSLNDEESAKVAEYKNQILDNPEDYELFDEIFFKEIPKMGIYEKIKEIDVVGGLGKKLAIDDIIEKDKIDINEMLYIGDSITDVEPLQFAHENNGISISFNGNEYPLKVAEIAIVSPSAVATAVIANVYADNDRNKVLRFINDYNSQNDLKELFDEYKINEEIKLKFFEVFDDEDYPIIKIIDEDNYDEILKESVYMRNNIRGEDIGGLG</sequence>
<dbReference type="AlphaFoldDB" id="A0A8T3VDU4"/>
<dbReference type="Gene3D" id="3.40.50.1000">
    <property type="entry name" value="HAD superfamily/HAD-like"/>
    <property type="match status" value="1"/>
</dbReference>
<dbReference type="RefSeq" id="WP_303736063.1">
    <property type="nucleotide sequence ID" value="NZ_SUTE01000010.1"/>
</dbReference>
<dbReference type="SUPFAM" id="SSF56784">
    <property type="entry name" value="HAD-like"/>
    <property type="match status" value="1"/>
</dbReference>
<dbReference type="InterPro" id="IPR036412">
    <property type="entry name" value="HAD-like_sf"/>
</dbReference>
<gene>
    <name evidence="1" type="ORF">E7Z73_01545</name>
</gene>
<reference evidence="1" key="1">
    <citation type="submission" date="2019-04" db="EMBL/GenBank/DDBJ databases">
        <title>Evolution of Biomass-Degrading Anaerobic Consortia Revealed by Metagenomics.</title>
        <authorList>
            <person name="Peng X."/>
        </authorList>
    </citation>
    <scope>NUCLEOTIDE SEQUENCE</scope>
    <source>
        <strain evidence="1">SIG12</strain>
    </source>
</reference>
<name>A0A8T3VDU4_9EURY</name>
<evidence type="ECO:0008006" key="3">
    <source>
        <dbReference type="Google" id="ProtNLM"/>
    </source>
</evidence>
<protein>
    <recommendedName>
        <fullName evidence="3">Energy-converting hydrogenase A subunit R EhaR</fullName>
    </recommendedName>
</protein>
<evidence type="ECO:0000313" key="1">
    <source>
        <dbReference type="EMBL" id="MBE6504416.1"/>
    </source>
</evidence>
<dbReference type="Proteomes" id="UP000762703">
    <property type="component" value="Unassembled WGS sequence"/>
</dbReference>
<organism evidence="1 2">
    <name type="scientific">Methanobrevibacter millerae</name>
    <dbReference type="NCBI Taxonomy" id="230361"/>
    <lineage>
        <taxon>Archaea</taxon>
        <taxon>Methanobacteriati</taxon>
        <taxon>Methanobacteriota</taxon>
        <taxon>Methanomada group</taxon>
        <taxon>Methanobacteria</taxon>
        <taxon>Methanobacteriales</taxon>
        <taxon>Methanobacteriaceae</taxon>
        <taxon>Methanobrevibacter</taxon>
    </lineage>
</organism>
<proteinExistence type="predicted"/>
<dbReference type="InterPro" id="IPR023214">
    <property type="entry name" value="HAD_sf"/>
</dbReference>
<comment type="caution">
    <text evidence="1">The sequence shown here is derived from an EMBL/GenBank/DDBJ whole genome shotgun (WGS) entry which is preliminary data.</text>
</comment>
<accession>A0A8T3VDU4</accession>